<dbReference type="Pfam" id="PF08659">
    <property type="entry name" value="KR"/>
    <property type="match status" value="2"/>
</dbReference>
<dbReference type="InterPro" id="IPR036736">
    <property type="entry name" value="ACP-like_sf"/>
</dbReference>
<dbReference type="InterPro" id="IPR042104">
    <property type="entry name" value="PKS_dehydratase_sf"/>
</dbReference>
<feature type="domain" description="PKS/mFAS DH" evidence="13">
    <location>
        <begin position="941"/>
        <end position="1227"/>
    </location>
</feature>
<keyword evidence="7" id="KW-0511">Multifunctional enzyme</keyword>
<keyword evidence="8" id="KW-0012">Acyltransferase</keyword>
<accession>A0AB39TTB9</accession>
<comment type="cofactor">
    <cofactor evidence="1">
        <name>pantetheine 4'-phosphate</name>
        <dbReference type="ChEBI" id="CHEBI:47942"/>
    </cofactor>
</comment>
<dbReference type="SMART" id="SM00826">
    <property type="entry name" value="PKS_DH"/>
    <property type="match status" value="1"/>
</dbReference>
<dbReference type="Pfam" id="PF14765">
    <property type="entry name" value="PS-DH"/>
    <property type="match status" value="1"/>
</dbReference>
<dbReference type="PROSITE" id="PS52019">
    <property type="entry name" value="PKS_MFAS_DH"/>
    <property type="match status" value="1"/>
</dbReference>
<feature type="region of interest" description="N-terminal hotdog fold" evidence="9">
    <location>
        <begin position="941"/>
        <end position="1066"/>
    </location>
</feature>
<dbReference type="InterPro" id="IPR055123">
    <property type="entry name" value="SpnB-like_Rossmann"/>
</dbReference>
<dbReference type="PROSITE" id="PS00012">
    <property type="entry name" value="PHOSPHOPANTETHEINE"/>
    <property type="match status" value="2"/>
</dbReference>
<dbReference type="Gene3D" id="3.30.70.3290">
    <property type="match status" value="2"/>
</dbReference>
<reference evidence="14" key="1">
    <citation type="submission" date="2024-07" db="EMBL/GenBank/DDBJ databases">
        <authorList>
            <person name="Yu S.T."/>
        </authorList>
    </citation>
    <scope>NUCLEOTIDE SEQUENCE</scope>
    <source>
        <strain evidence="14">Y1</strain>
    </source>
</reference>
<evidence type="ECO:0000256" key="6">
    <source>
        <dbReference type="ARBA" id="ARBA00023194"/>
    </source>
</evidence>
<dbReference type="PROSITE" id="PS50075">
    <property type="entry name" value="CARRIER"/>
    <property type="match status" value="2"/>
</dbReference>
<dbReference type="SUPFAM" id="SSF52151">
    <property type="entry name" value="FabD/lysophospholipase-like"/>
    <property type="match status" value="2"/>
</dbReference>
<dbReference type="Pfam" id="PF18369">
    <property type="entry name" value="PKS_DE"/>
    <property type="match status" value="1"/>
</dbReference>
<dbReference type="NCBIfam" id="NF045894">
    <property type="entry name" value="PKS_plus_SDR"/>
    <property type="match status" value="1"/>
</dbReference>
<dbReference type="GO" id="GO:0031177">
    <property type="term" value="F:phosphopantetheine binding"/>
    <property type="evidence" value="ECO:0007669"/>
    <property type="project" value="InterPro"/>
</dbReference>
<dbReference type="SMART" id="SM01294">
    <property type="entry name" value="PKS_PP_betabranch"/>
    <property type="match status" value="2"/>
</dbReference>
<dbReference type="Pfam" id="PF16197">
    <property type="entry name" value="KAsynt_C_assoc"/>
    <property type="match status" value="2"/>
</dbReference>
<dbReference type="SMART" id="SM00823">
    <property type="entry name" value="PKS_PP"/>
    <property type="match status" value="2"/>
</dbReference>
<dbReference type="Pfam" id="PF08990">
    <property type="entry name" value="Docking"/>
    <property type="match status" value="1"/>
</dbReference>
<dbReference type="InterPro" id="IPR049900">
    <property type="entry name" value="PKS_mFAS_DH"/>
</dbReference>
<evidence type="ECO:0000259" key="13">
    <source>
        <dbReference type="PROSITE" id="PS52019"/>
    </source>
</evidence>
<dbReference type="InterPro" id="IPR049552">
    <property type="entry name" value="PKS_DH_N"/>
</dbReference>
<feature type="region of interest" description="Disordered" evidence="10">
    <location>
        <begin position="1062"/>
        <end position="1081"/>
    </location>
</feature>
<feature type="active site" description="Proton donor; for dehydratase activity" evidence="9">
    <location>
        <position position="1145"/>
    </location>
</feature>
<dbReference type="InterPro" id="IPR014030">
    <property type="entry name" value="Ketoacyl_synth_N"/>
</dbReference>
<dbReference type="Pfam" id="PF00550">
    <property type="entry name" value="PP-binding"/>
    <property type="match status" value="2"/>
</dbReference>
<feature type="domain" description="Ketosynthase family 3 (KS3)" evidence="12">
    <location>
        <begin position="1805"/>
        <end position="2232"/>
    </location>
</feature>
<dbReference type="CDD" id="cd00833">
    <property type="entry name" value="PKS"/>
    <property type="match status" value="2"/>
</dbReference>
<dbReference type="SUPFAM" id="SSF53901">
    <property type="entry name" value="Thiolase-like"/>
    <property type="match status" value="2"/>
</dbReference>
<protein>
    <submittedName>
        <fullName evidence="14">Type I polyketide synthase</fullName>
    </submittedName>
</protein>
<dbReference type="SUPFAM" id="SSF47336">
    <property type="entry name" value="ACP-like"/>
    <property type="match status" value="2"/>
</dbReference>
<dbReference type="SMART" id="SM00827">
    <property type="entry name" value="PKS_AT"/>
    <property type="match status" value="2"/>
</dbReference>
<evidence type="ECO:0000256" key="10">
    <source>
        <dbReference type="SAM" id="MobiDB-lite"/>
    </source>
</evidence>
<dbReference type="SUPFAM" id="SSF51735">
    <property type="entry name" value="NAD(P)-binding Rossmann-fold domains"/>
    <property type="match status" value="4"/>
</dbReference>
<feature type="domain" description="Carrier" evidence="11">
    <location>
        <begin position="3273"/>
        <end position="3348"/>
    </location>
</feature>
<dbReference type="InterPro" id="IPR006162">
    <property type="entry name" value="Ppantetheine_attach_site"/>
</dbReference>
<dbReference type="InterPro" id="IPR020806">
    <property type="entry name" value="PKS_PP-bd"/>
</dbReference>
<dbReference type="Pfam" id="PF21089">
    <property type="entry name" value="PKS_DH_N"/>
    <property type="match status" value="1"/>
</dbReference>
<dbReference type="InterPro" id="IPR016035">
    <property type="entry name" value="Acyl_Trfase/lysoPLipase"/>
</dbReference>
<dbReference type="InterPro" id="IPR049551">
    <property type="entry name" value="PKS_DH_C"/>
</dbReference>
<dbReference type="Pfam" id="PF22953">
    <property type="entry name" value="SpnB_Rossmann"/>
    <property type="match status" value="1"/>
</dbReference>
<dbReference type="GO" id="GO:0033068">
    <property type="term" value="P:macrolide biosynthetic process"/>
    <property type="evidence" value="ECO:0007669"/>
    <property type="project" value="UniProtKB-ARBA"/>
</dbReference>
<dbReference type="InterPro" id="IPR014043">
    <property type="entry name" value="Acyl_transferase_dom"/>
</dbReference>
<dbReference type="InterPro" id="IPR016036">
    <property type="entry name" value="Malonyl_transacylase_ACP-bd"/>
</dbReference>
<name>A0AB39TTB9_9ACTN</name>
<dbReference type="Gene3D" id="3.40.50.720">
    <property type="entry name" value="NAD(P)-binding Rossmann-like Domain"/>
    <property type="match status" value="2"/>
</dbReference>
<organism evidence="14">
    <name type="scientific">Streptomyces sp. Y1</name>
    <dbReference type="NCBI Taxonomy" id="3238634"/>
    <lineage>
        <taxon>Bacteria</taxon>
        <taxon>Bacillati</taxon>
        <taxon>Actinomycetota</taxon>
        <taxon>Actinomycetes</taxon>
        <taxon>Kitasatosporales</taxon>
        <taxon>Streptomycetaceae</taxon>
        <taxon>Streptomyces</taxon>
    </lineage>
</organism>
<evidence type="ECO:0000256" key="4">
    <source>
        <dbReference type="ARBA" id="ARBA00022553"/>
    </source>
</evidence>
<dbReference type="InterPro" id="IPR013968">
    <property type="entry name" value="PKS_KR"/>
</dbReference>
<evidence type="ECO:0000256" key="1">
    <source>
        <dbReference type="ARBA" id="ARBA00001957"/>
    </source>
</evidence>
<gene>
    <name evidence="14" type="ORF">AB2U05_29985</name>
</gene>
<keyword evidence="3" id="KW-0596">Phosphopantetheine</keyword>
<dbReference type="CDD" id="cd08956">
    <property type="entry name" value="KR_3_FAS_SDR_x"/>
    <property type="match status" value="1"/>
</dbReference>
<dbReference type="RefSeq" id="WP_369184801.1">
    <property type="nucleotide sequence ID" value="NZ_CP163445.1"/>
</dbReference>
<feature type="region of interest" description="C-terminal hotdog fold" evidence="9">
    <location>
        <begin position="1084"/>
        <end position="1227"/>
    </location>
</feature>
<keyword evidence="4" id="KW-0597">Phosphoprotein</keyword>
<evidence type="ECO:0000256" key="2">
    <source>
        <dbReference type="ARBA" id="ARBA00004792"/>
    </source>
</evidence>
<proteinExistence type="predicted"/>
<dbReference type="Gene3D" id="1.10.1200.10">
    <property type="entry name" value="ACP-like"/>
    <property type="match status" value="2"/>
</dbReference>
<dbReference type="InterPro" id="IPR016039">
    <property type="entry name" value="Thiolase-like"/>
</dbReference>
<dbReference type="InterPro" id="IPR057326">
    <property type="entry name" value="KR_dom"/>
</dbReference>
<evidence type="ECO:0000256" key="5">
    <source>
        <dbReference type="ARBA" id="ARBA00022679"/>
    </source>
</evidence>
<dbReference type="InterPro" id="IPR032821">
    <property type="entry name" value="PKS_assoc"/>
</dbReference>
<dbReference type="InterPro" id="IPR036291">
    <property type="entry name" value="NAD(P)-bd_dom_sf"/>
</dbReference>
<evidence type="ECO:0000256" key="7">
    <source>
        <dbReference type="ARBA" id="ARBA00023268"/>
    </source>
</evidence>
<feature type="domain" description="Ketosynthase family 3 (KS3)" evidence="12">
    <location>
        <begin position="33"/>
        <end position="451"/>
    </location>
</feature>
<feature type="domain" description="Carrier" evidence="11">
    <location>
        <begin position="1711"/>
        <end position="1786"/>
    </location>
</feature>
<dbReference type="Pfam" id="PF00109">
    <property type="entry name" value="ketoacyl-synt"/>
    <property type="match status" value="2"/>
</dbReference>
<feature type="active site" description="Proton acceptor; for dehydratase activity" evidence="9">
    <location>
        <position position="973"/>
    </location>
</feature>
<dbReference type="InterPro" id="IPR050091">
    <property type="entry name" value="PKS_NRPS_Biosynth_Enz"/>
</dbReference>
<sequence length="3426" mass="354780">MANEEQLRDYLRRAANELHETRTLLRDAEDRWHEPVAVVGMQCRYPGGVTSPEELWELLRTGGDAIGPIPAGRGWEHAEHTAGASYRGGFLDDAAEFDPGFFGISPREALAMDPQQRLLLEASWEAVERAGIDPASLRGSRTGVFVGVIASDYLSRLPSVPKEVEGHLLTGSLVSVASGRIAYTLGLEGAAVTVDTACSSSLVALHLACQALRAGECDLALAGGATVLATPGAFDEFARQRGLAADGRCKSFAAAADGTGWSEGVGVLLVERLSDARRHGHPVLAVVRGSAVNQDGASNGLTAPNDLAQERVIRQALANARLTPADVDAVEAHGTGTVLGDPIEAQALLATYGQGRSPERPLRLGSVKSNLGHAQAAAGVAGVIKTVLALRHGLLPRTLHAEEPTPHVDWASGHVALLTEPVAWPAGERVRRAGVSSFGVSGTNVHVILEEAPAEDEPPAALPSVTPVPWVVCARTASGLRAQAARLRAWALAHPGARPAEVAWSLATGRAVLDHRAVLVGSELADFTAELGALAEGSAEAGAPRRTGRTAVLFTGQGTRTRGIARAAYRAFPVFAAALDEVCAAFEGVTPFDVREVLLGEPGGPQVEHAGAEDTGLAQPALFAYEVALYRLWTAWAPAPDHVAGHSLGEIVAAHVAGALTLDDAVALVAARARLMSALPPGGAMLAVGAGEAEAAAVLAPLTGVGLAAVNGPASVVVSGTAEAVEQVRAVCAQRGWRHRRLPVSHAFHSELMDPVLEKFATVVNGLRPRRPRIPLASTVTGTVLAPERLGDPAHWIANLRDTVRFADAVGALRAAGVTEFVELGPGAVLTPMATECLAAEEAERTVAVIPTADREGPTARGFLTALGRAFVRGTAVDWAGLTAGALTTGAAVPGAATDPAALARHRVDLPTQAFERRRFWLDAGVGATDATGLGQRPAEHPLLGAVVELADGHGSLFTGLLSLDSHPWLGDHVVLGTVLLPGTAFLELALHAGRRAGCELVEELSLEAPLVLPERGARQLQLWLEAPDGDGRRAVAIHSRPDTGDPAEPWTRHAVGTLARAEAASAPASAPADDLPARPPADATAVPLDGFYDWLADTGVAYGPAFLGVRAAARHGAEVYGEIALPEAVAHDADRFAVHPALMDATQHLLGIAAFADRTDPGDGPVSLPFSWRDVRLFAPGAAAARARLRRTGPESVALTLADAHGRPVAEVGSLSVRPVSPDKLRAAATAPQDPLYAVRWTALPHPAQPAAPGAWAVLGDGGLAPVPDATRHSDLAALARALDDGLPAPAVVVLPWPTAETPGLPAPEAVHAAVARALDTVQTWLADPRLAATRLAVVTRGAVSVGDDDPVRDLAAAAVGGLVRSAMSENPDRIVLVDLDDDPASVPALAAATATAADTGEPQLAVRAGTLYAPRIARSTPGDAARPAFDPDGTVLVTGGTGALGALAARHLVTAHGVRRLLLTSRRGPAAPGAAELAAELTALGATVELAACDVADRAALAALLAAVPAAHPLRAVVHTAGAVDDGVIAALTPERCGPVLRPKVDAAVHLHELTHDLDLTAFVLYSSVAGVIGSRGQANYAAGNAFLDALAQHRRAAGLPGVSLAWGLWEEESGLMREDFSATDRHRIDRSGVLPLSAAQGLALFDAALGRPEALLAPVRLDLTALRRFDELPVILSALVPARRRAGGEEARRLAQRLAGRPEAEQVQLLTDLTRRQAAVVLGHSGPETVGADRAFTELGFDSLTALEMRNRLNTATGLRLPATVLFDHPSATALARYLRTELLALPEYGRAPAAAPARVTDEPIAVVAMSCRFPGGIASPEDLWRCVADGVDTVSALPTDRGWDLAELYDPDPDRSGRCYTRQGAFMRGIDRFDSELFGISPREALAMDPQQRLLLETSWEAFERAGIDPLSLRGSNTSVFAGLMYSDYAAGRVQDVDDELEAYIGNGNSFGVASGRVAYTLGLEGAAVTVDSACSSSLVALHWASHALRTGECDLALAGGVTIMSTPSVFVEFARQRGLAPDGRCKSFAAGADGTAWGEGIGMLLLERLSDARRLGHPVLAVVRGSAVNQDGASNGLTAPNGPSQQRVIRQALANARLTPADVDAVEAHGTGTVLGDPIEAQALLATYGQDRPAERPLWLGSVKSNVGHTQAAAGVAGVIKMVMAMRHGVLPKTLHVDAPTPHVDWTAGRVELLAEGRPWPALERPRRAAVSSFGISGTNAHVILEQAPDAVAAGPVAEGPAGVAGVVPWVLSARTEGALCDQAARLGQWLTGRPAAELAGGGLADGEIADAAWSLAAGRAALERRAVVWGRDGAELAAGLRAVADGMASTAPNAVAGDAGGPGATVTGPVFVFPGQGSQWAGMAAELLDVSPVFAAAVEECAAVMDPLTDWSLLEVLRDGSGALLERVDVVQPALFAVMVGLARWWESCGVRPSGVIGHSQGEIAAAHVAGLLSLEDAARVVVLRSRALRQVSGGGMLSVGVGAERAAELIEADGRLSLAAVNGPSSVVLSGDTEALAVVVERCEREGVRARMIPVDYASHSAHVDAVRDEVAELSASVRPLAGRTAMYSTVTGEVVADPEQLAGSYWFDNLRGTVRLDTAVRAALVDGHTVFLECSPHPGLVVPLEDLIAEAAAPATVLHTLRRDEGGPDQLVSALAAAFARGVPVDWAGLLHRPGTRRVDLPTYAFQGRRYWLDPDSGTALPGRAKRSAAPSGDPVDAGLWDAVTAADAPGLAALLDVPEDAPLHEVLPALAAWRTRRRADTAVRSWRYAERWEPWTDAPAAPGRLTGRWLVLAPAGGGSPVVDALTEAGAEVVAPESGRVPDGREELAAWLRATAPAAVLLLPDPEPDLADPTPALTALATLVQALGDAGLDAPLWCATRGAASPLGEPPASAVAAALWGLGRVAGLEHPERWGGLVDLPETVDGRAAAILAAVLGAGSAEDEIAIRPLGTFVRRLVRFPHAEDAPRQDVPDGDAPWRPGRTALVTGGTGALGGHLARWLVRAGAEHLVLAGRRGAAAPGAQELREELTAAGAEVELAACDVSDRAAVAALLAGLRERGLRVDTVVHAAGAEVGGPFDRITGESIAEAVAAKVGGALALDELLRADEPDTFVLFSSGAGVWGGAGQGAYAAANAYLDALAARRRAAGRAATAVAWGRWAGGGMSDSPTVAAALDRIGVGAMDPELALEALRQALDEDLERVTVADLDWPRFAVGYTAARPRPLIAALVAAETPAPAAAEPGTGTRAPEQLRERLAPLTAADRHGELVTLVCAEVAAQLGHADPAAVEPERPFRELGFDSLAAVGLRNRLATATGLSLPTTLAFDHPTAQALAAHLGSELFADTAPDVSALDELDRLEAGLAALSGAADRDRVAARLTELAQRLRAGAPQQSAEARRDLHAASDDEMFDILGEEFGIS</sequence>
<dbReference type="SMART" id="SM00822">
    <property type="entry name" value="PKS_KR"/>
    <property type="match status" value="2"/>
</dbReference>
<evidence type="ECO:0000259" key="11">
    <source>
        <dbReference type="PROSITE" id="PS50075"/>
    </source>
</evidence>
<dbReference type="SMART" id="SM00825">
    <property type="entry name" value="PKS_KS"/>
    <property type="match status" value="2"/>
</dbReference>
<dbReference type="Gene3D" id="6.10.140.1830">
    <property type="match status" value="1"/>
</dbReference>
<keyword evidence="6" id="KW-0045">Antibiotic biosynthesis</keyword>
<dbReference type="InterPro" id="IPR041618">
    <property type="entry name" value="PKS_DE"/>
</dbReference>
<keyword evidence="5" id="KW-0808">Transferase</keyword>
<evidence type="ECO:0000256" key="9">
    <source>
        <dbReference type="PROSITE-ProRule" id="PRU01363"/>
    </source>
</evidence>
<dbReference type="InterPro" id="IPR015083">
    <property type="entry name" value="NorB/c/GfsB-D-like_docking"/>
</dbReference>
<dbReference type="PANTHER" id="PTHR43775:SF51">
    <property type="entry name" value="INACTIVE PHENOLPHTHIOCEROL SYNTHESIS POLYKETIDE SYNTHASE TYPE I PKS1-RELATED"/>
    <property type="match status" value="1"/>
</dbReference>
<evidence type="ECO:0000256" key="3">
    <source>
        <dbReference type="ARBA" id="ARBA00022450"/>
    </source>
</evidence>
<dbReference type="Pfam" id="PF00698">
    <property type="entry name" value="Acyl_transf_1"/>
    <property type="match status" value="2"/>
</dbReference>
<dbReference type="SUPFAM" id="SSF55048">
    <property type="entry name" value="Probable ACP-binding domain of malonyl-CoA ACP transacylase"/>
    <property type="match status" value="2"/>
</dbReference>
<evidence type="ECO:0000313" key="14">
    <source>
        <dbReference type="EMBL" id="XDQ82417.1"/>
    </source>
</evidence>
<dbReference type="FunFam" id="1.10.1200.10:FF:000007">
    <property type="entry name" value="Probable polyketide synthase pks17"/>
    <property type="match status" value="2"/>
</dbReference>
<dbReference type="InterPro" id="IPR001227">
    <property type="entry name" value="Ac_transferase_dom_sf"/>
</dbReference>
<dbReference type="InterPro" id="IPR009081">
    <property type="entry name" value="PP-bd_ACP"/>
</dbReference>
<dbReference type="Pfam" id="PF02801">
    <property type="entry name" value="Ketoacyl-synt_C"/>
    <property type="match status" value="2"/>
</dbReference>
<dbReference type="CDD" id="cd08952">
    <property type="entry name" value="KR_1_SDR_x"/>
    <property type="match status" value="1"/>
</dbReference>
<dbReference type="InterPro" id="IPR020807">
    <property type="entry name" value="PKS_DH"/>
</dbReference>
<dbReference type="GO" id="GO:0004312">
    <property type="term" value="F:fatty acid synthase activity"/>
    <property type="evidence" value="ECO:0007669"/>
    <property type="project" value="TreeGrafter"/>
</dbReference>
<dbReference type="InterPro" id="IPR020841">
    <property type="entry name" value="PKS_Beta-ketoAc_synthase_dom"/>
</dbReference>
<dbReference type="Gene3D" id="3.10.129.110">
    <property type="entry name" value="Polyketide synthase dehydratase"/>
    <property type="match status" value="1"/>
</dbReference>
<evidence type="ECO:0000259" key="12">
    <source>
        <dbReference type="PROSITE" id="PS52004"/>
    </source>
</evidence>
<dbReference type="GO" id="GO:0006633">
    <property type="term" value="P:fatty acid biosynthetic process"/>
    <property type="evidence" value="ECO:0007669"/>
    <property type="project" value="TreeGrafter"/>
</dbReference>
<dbReference type="PROSITE" id="PS52004">
    <property type="entry name" value="KS3_2"/>
    <property type="match status" value="2"/>
</dbReference>
<dbReference type="FunFam" id="3.40.47.10:FF:000019">
    <property type="entry name" value="Polyketide synthase type I"/>
    <property type="match status" value="2"/>
</dbReference>
<comment type="pathway">
    <text evidence="2">Antibiotic biosynthesis.</text>
</comment>
<dbReference type="PANTHER" id="PTHR43775">
    <property type="entry name" value="FATTY ACID SYNTHASE"/>
    <property type="match status" value="1"/>
</dbReference>
<dbReference type="Gene3D" id="3.40.47.10">
    <property type="match status" value="2"/>
</dbReference>
<dbReference type="FunFam" id="3.40.366.10:FF:000002">
    <property type="entry name" value="Probable polyketide synthase 2"/>
    <property type="match status" value="1"/>
</dbReference>
<dbReference type="InterPro" id="IPR014031">
    <property type="entry name" value="Ketoacyl_synth_C"/>
</dbReference>
<dbReference type="Gene3D" id="3.40.366.10">
    <property type="entry name" value="Malonyl-Coenzyme A Acyl Carrier Protein, domain 2"/>
    <property type="match status" value="2"/>
</dbReference>
<evidence type="ECO:0000256" key="8">
    <source>
        <dbReference type="ARBA" id="ARBA00023315"/>
    </source>
</evidence>
<dbReference type="EMBL" id="CP163445">
    <property type="protein sequence ID" value="XDQ82417.1"/>
    <property type="molecule type" value="Genomic_DNA"/>
</dbReference>